<organism evidence="2">
    <name type="scientific">viral metagenome</name>
    <dbReference type="NCBI Taxonomy" id="1070528"/>
    <lineage>
        <taxon>unclassified sequences</taxon>
        <taxon>metagenomes</taxon>
        <taxon>organismal metagenomes</taxon>
    </lineage>
</organism>
<dbReference type="AlphaFoldDB" id="A0A6C0LNQ0"/>
<dbReference type="EMBL" id="MN740521">
    <property type="protein sequence ID" value="QHU30902.1"/>
    <property type="molecule type" value="Genomic_DNA"/>
</dbReference>
<accession>A0A6C0LNQ0</accession>
<reference evidence="2" key="1">
    <citation type="journal article" date="2020" name="Nature">
        <title>Giant virus diversity and host interactions through global metagenomics.</title>
        <authorList>
            <person name="Schulz F."/>
            <person name="Roux S."/>
            <person name="Paez-Espino D."/>
            <person name="Jungbluth S."/>
            <person name="Walsh D.A."/>
            <person name="Denef V.J."/>
            <person name="McMahon K.D."/>
            <person name="Konstantinidis K.T."/>
            <person name="Eloe-Fadrosh E.A."/>
            <person name="Kyrpides N.C."/>
            <person name="Woyke T."/>
        </authorList>
    </citation>
    <scope>NUCLEOTIDE SEQUENCE</scope>
    <source>
        <strain evidence="2">GVMAG-M-3300027892-73</strain>
    </source>
</reference>
<evidence type="ECO:0000256" key="1">
    <source>
        <dbReference type="SAM" id="Phobius"/>
    </source>
</evidence>
<feature type="transmembrane region" description="Helical" evidence="1">
    <location>
        <begin position="44"/>
        <end position="65"/>
    </location>
</feature>
<evidence type="ECO:0000313" key="2">
    <source>
        <dbReference type="EMBL" id="QHU30902.1"/>
    </source>
</evidence>
<feature type="transmembrane region" description="Helical" evidence="1">
    <location>
        <begin position="129"/>
        <end position="148"/>
    </location>
</feature>
<proteinExistence type="predicted"/>
<feature type="transmembrane region" description="Helical" evidence="1">
    <location>
        <begin position="99"/>
        <end position="117"/>
    </location>
</feature>
<keyword evidence="1" id="KW-0472">Membrane</keyword>
<protein>
    <submittedName>
        <fullName evidence="2">Uncharacterized protein</fullName>
    </submittedName>
</protein>
<keyword evidence="1" id="KW-0812">Transmembrane</keyword>
<name>A0A6C0LNQ0_9ZZZZ</name>
<keyword evidence="1" id="KW-1133">Transmembrane helix</keyword>
<feature type="transmembrane region" description="Helical" evidence="1">
    <location>
        <begin position="7"/>
        <end position="24"/>
    </location>
</feature>
<sequence length="171" mass="20074">MEKTTSRILILWMALIVVSISSLYDKMNSESKRFYMFGPNNNLIVFGLEINTYSKYFVIVTYCLINSLLRTSCRDILISWQINNVQDITKYKNKEISCFAYEVCCVTTMYMWIDWYIYMNLLLAQVDMLIIEISSDLLMSCIITKYYLNYKVKGENVSCANDTCVMNIMVE</sequence>